<dbReference type="EMBL" id="AP022581">
    <property type="protein sequence ID" value="BBX97450.1"/>
    <property type="molecule type" value="Genomic_DNA"/>
</dbReference>
<protein>
    <recommendedName>
        <fullName evidence="2">Antitoxin</fullName>
    </recommendedName>
</protein>
<dbReference type="KEGG" id="mlj:MLAC_27440"/>
<comment type="similarity">
    <text evidence="1 2">Belongs to the phD/YefM antitoxin family.</text>
</comment>
<dbReference type="SUPFAM" id="SSF143120">
    <property type="entry name" value="YefM-like"/>
    <property type="match status" value="1"/>
</dbReference>
<evidence type="ECO:0000313" key="3">
    <source>
        <dbReference type="EMBL" id="BBX97450.1"/>
    </source>
</evidence>
<organism evidence="3 4">
    <name type="scientific">Mycobacterium lacus</name>
    <dbReference type="NCBI Taxonomy" id="169765"/>
    <lineage>
        <taxon>Bacteria</taxon>
        <taxon>Bacillati</taxon>
        <taxon>Actinomycetota</taxon>
        <taxon>Actinomycetes</taxon>
        <taxon>Mycobacteriales</taxon>
        <taxon>Mycobacteriaceae</taxon>
        <taxon>Mycobacterium</taxon>
    </lineage>
</organism>
<dbReference type="InterPro" id="IPR006442">
    <property type="entry name" value="Antitoxin_Phd/YefM"/>
</dbReference>
<dbReference type="Proteomes" id="UP000466396">
    <property type="component" value="Chromosome"/>
</dbReference>
<dbReference type="Pfam" id="PF02604">
    <property type="entry name" value="PhdYeFM_antitox"/>
    <property type="match status" value="1"/>
</dbReference>
<name>A0A7I7NLQ6_9MYCO</name>
<comment type="function">
    <text evidence="2">Antitoxin component of a type II toxin-antitoxin (TA) system.</text>
</comment>
<proteinExistence type="inferred from homology"/>
<evidence type="ECO:0000313" key="4">
    <source>
        <dbReference type="Proteomes" id="UP000466396"/>
    </source>
</evidence>
<dbReference type="Gene3D" id="3.40.1620.10">
    <property type="entry name" value="YefM-like domain"/>
    <property type="match status" value="1"/>
</dbReference>
<sequence>MTATEVKAKILALLDEVAAGEEIEITKHGRAIARLVAAPGPTLSRVGCPGSR</sequence>
<dbReference type="NCBIfam" id="TIGR01552">
    <property type="entry name" value="phd_fam"/>
    <property type="match status" value="1"/>
</dbReference>
<evidence type="ECO:0000256" key="2">
    <source>
        <dbReference type="RuleBase" id="RU362080"/>
    </source>
</evidence>
<keyword evidence="4" id="KW-1185">Reference proteome</keyword>
<gene>
    <name evidence="3" type="ORF">MLAC_27440</name>
</gene>
<reference evidence="3 4" key="1">
    <citation type="journal article" date="2019" name="Emerg. Microbes Infect.">
        <title>Comprehensive subspecies identification of 175 nontuberculous mycobacteria species based on 7547 genomic profiles.</title>
        <authorList>
            <person name="Matsumoto Y."/>
            <person name="Kinjo T."/>
            <person name="Motooka D."/>
            <person name="Nabeya D."/>
            <person name="Jung N."/>
            <person name="Uechi K."/>
            <person name="Horii T."/>
            <person name="Iida T."/>
            <person name="Fujita J."/>
            <person name="Nakamura S."/>
        </authorList>
    </citation>
    <scope>NUCLEOTIDE SEQUENCE [LARGE SCALE GENOMIC DNA]</scope>
    <source>
        <strain evidence="3 4">JCM 15657</strain>
    </source>
</reference>
<dbReference type="InterPro" id="IPR036165">
    <property type="entry name" value="YefM-like_sf"/>
</dbReference>
<dbReference type="AlphaFoldDB" id="A0A7I7NLQ6"/>
<evidence type="ECO:0000256" key="1">
    <source>
        <dbReference type="ARBA" id="ARBA00009981"/>
    </source>
</evidence>
<accession>A0A7I7NLQ6</accession>